<dbReference type="Proteomes" id="UP001153069">
    <property type="component" value="Unassembled WGS sequence"/>
</dbReference>
<dbReference type="InterPro" id="IPR051164">
    <property type="entry name" value="NmrA-like_oxidored"/>
</dbReference>
<dbReference type="PANTHER" id="PTHR42748:SF7">
    <property type="entry name" value="NMRA LIKE REDOX SENSOR 1-RELATED"/>
    <property type="match status" value="1"/>
</dbReference>
<accession>A0A9N8HC46</accession>
<dbReference type="PANTHER" id="PTHR42748">
    <property type="entry name" value="NITROGEN METABOLITE REPRESSION PROTEIN NMRA FAMILY MEMBER"/>
    <property type="match status" value="1"/>
</dbReference>
<evidence type="ECO:0000313" key="4">
    <source>
        <dbReference type="EMBL" id="CAB9509483.1"/>
    </source>
</evidence>
<proteinExistence type="inferred from homology"/>
<dbReference type="InterPro" id="IPR036291">
    <property type="entry name" value="NAD(P)-bd_dom_sf"/>
</dbReference>
<comment type="caution">
    <text evidence="4">The sequence shown here is derived from an EMBL/GenBank/DDBJ whole genome shotgun (WGS) entry which is preliminary data.</text>
</comment>
<keyword evidence="5" id="KW-1185">Reference proteome</keyword>
<sequence length="245" mass="27424">MAAPSKSTEAVAWDMQPGQGEVQEQWPIGLPKPPSMKKLEVDEMEDTTIPMCVVFNANTVEGATMVRVLSEKGLRVVAVVRVFTGKKTKELIKLKRVVVKVADWNDRESLVKAAEGCERAFLVTRYWERFDSRIEEQMSMAIVQATADAGVKHFVMATFEDTLELKARGLKSQLMPDRKGRIFPKFEGMSDIDEKAKDLGISLSHMMTSYLDLEGAKKSLILIRGPNGKVIVQPYFKDPLAQSTE</sequence>
<evidence type="ECO:0000256" key="2">
    <source>
        <dbReference type="ARBA" id="ARBA00022857"/>
    </source>
</evidence>
<dbReference type="AlphaFoldDB" id="A0A9N8HC46"/>
<dbReference type="SUPFAM" id="SSF51735">
    <property type="entry name" value="NAD(P)-binding Rossmann-fold domains"/>
    <property type="match status" value="1"/>
</dbReference>
<feature type="domain" description="NmrA-like" evidence="3">
    <location>
        <begin position="53"/>
        <end position="160"/>
    </location>
</feature>
<keyword evidence="2" id="KW-0521">NADP</keyword>
<dbReference type="OrthoDB" id="41906at2759"/>
<dbReference type="GO" id="GO:0005634">
    <property type="term" value="C:nucleus"/>
    <property type="evidence" value="ECO:0007669"/>
    <property type="project" value="TreeGrafter"/>
</dbReference>
<protein>
    <submittedName>
        <fullName evidence="4">NmrA family</fullName>
    </submittedName>
</protein>
<dbReference type="Gene3D" id="3.40.50.720">
    <property type="entry name" value="NAD(P)-binding Rossmann-like Domain"/>
    <property type="match status" value="1"/>
</dbReference>
<evidence type="ECO:0000259" key="3">
    <source>
        <dbReference type="Pfam" id="PF05368"/>
    </source>
</evidence>
<comment type="similarity">
    <text evidence="1">Belongs to the NmrA-type oxidoreductase family.</text>
</comment>
<dbReference type="InterPro" id="IPR008030">
    <property type="entry name" value="NmrA-like"/>
</dbReference>
<reference evidence="4" key="1">
    <citation type="submission" date="2020-06" db="EMBL/GenBank/DDBJ databases">
        <authorList>
            <consortium name="Plant Systems Biology data submission"/>
        </authorList>
    </citation>
    <scope>NUCLEOTIDE SEQUENCE</scope>
    <source>
        <strain evidence="4">D6</strain>
    </source>
</reference>
<gene>
    <name evidence="4" type="ORF">SEMRO_391_G133180.1</name>
</gene>
<dbReference type="EMBL" id="CAICTM010000390">
    <property type="protein sequence ID" value="CAB9509483.1"/>
    <property type="molecule type" value="Genomic_DNA"/>
</dbReference>
<evidence type="ECO:0000256" key="1">
    <source>
        <dbReference type="ARBA" id="ARBA00006328"/>
    </source>
</evidence>
<name>A0A9N8HC46_9STRA</name>
<dbReference type="Pfam" id="PF05368">
    <property type="entry name" value="NmrA"/>
    <property type="match status" value="1"/>
</dbReference>
<organism evidence="4 5">
    <name type="scientific">Seminavis robusta</name>
    <dbReference type="NCBI Taxonomy" id="568900"/>
    <lineage>
        <taxon>Eukaryota</taxon>
        <taxon>Sar</taxon>
        <taxon>Stramenopiles</taxon>
        <taxon>Ochrophyta</taxon>
        <taxon>Bacillariophyta</taxon>
        <taxon>Bacillariophyceae</taxon>
        <taxon>Bacillariophycidae</taxon>
        <taxon>Naviculales</taxon>
        <taxon>Naviculaceae</taxon>
        <taxon>Seminavis</taxon>
    </lineage>
</organism>
<evidence type="ECO:0000313" key="5">
    <source>
        <dbReference type="Proteomes" id="UP001153069"/>
    </source>
</evidence>